<reference evidence="6 7" key="1">
    <citation type="submission" date="2020-08" db="EMBL/GenBank/DDBJ databases">
        <title>Edaphobacter telluris sp. nov. and Acidobacterium dinghuensis sp. nov., two acidobacteria isolated from forest soil.</title>
        <authorList>
            <person name="Fu J."/>
            <person name="Qiu L."/>
        </authorList>
    </citation>
    <scope>NUCLEOTIDE SEQUENCE [LARGE SCALE GENOMIC DNA]</scope>
    <source>
        <strain evidence="6">4Y35</strain>
    </source>
</reference>
<dbReference type="Gene3D" id="1.10.10.10">
    <property type="entry name" value="Winged helix-like DNA-binding domain superfamily/Winged helix DNA-binding domain"/>
    <property type="match status" value="1"/>
</dbReference>
<dbReference type="FunFam" id="1.10.10.10:FF:000001">
    <property type="entry name" value="LysR family transcriptional regulator"/>
    <property type="match status" value="1"/>
</dbReference>
<dbReference type="PANTHER" id="PTHR30346">
    <property type="entry name" value="TRANSCRIPTIONAL DUAL REGULATOR HCAR-RELATED"/>
    <property type="match status" value="1"/>
</dbReference>
<dbReference type="InterPro" id="IPR005119">
    <property type="entry name" value="LysR_subst-bd"/>
</dbReference>
<dbReference type="PRINTS" id="PR00039">
    <property type="entry name" value="HTHLYSR"/>
</dbReference>
<dbReference type="InterPro" id="IPR036388">
    <property type="entry name" value="WH-like_DNA-bd_sf"/>
</dbReference>
<keyword evidence="2" id="KW-0805">Transcription regulation</keyword>
<evidence type="ECO:0000256" key="3">
    <source>
        <dbReference type="ARBA" id="ARBA00023125"/>
    </source>
</evidence>
<evidence type="ECO:0000256" key="4">
    <source>
        <dbReference type="ARBA" id="ARBA00023163"/>
    </source>
</evidence>
<accession>A0A7G8BNT7</accession>
<keyword evidence="3" id="KW-0238">DNA-binding</keyword>
<dbReference type="AlphaFoldDB" id="A0A7G8BNT7"/>
<dbReference type="Gene3D" id="3.40.190.10">
    <property type="entry name" value="Periplasmic binding protein-like II"/>
    <property type="match status" value="2"/>
</dbReference>
<dbReference type="GO" id="GO:0003700">
    <property type="term" value="F:DNA-binding transcription factor activity"/>
    <property type="evidence" value="ECO:0007669"/>
    <property type="project" value="InterPro"/>
</dbReference>
<dbReference type="InterPro" id="IPR036390">
    <property type="entry name" value="WH_DNA-bd_sf"/>
</dbReference>
<dbReference type="SUPFAM" id="SSF46785">
    <property type="entry name" value="Winged helix' DNA-binding domain"/>
    <property type="match status" value="1"/>
</dbReference>
<dbReference type="KEGG" id="adin:H7849_10090"/>
<dbReference type="InterPro" id="IPR000847">
    <property type="entry name" value="LysR_HTH_N"/>
</dbReference>
<name>A0A7G8BNT7_9BACT</name>
<evidence type="ECO:0000256" key="2">
    <source>
        <dbReference type="ARBA" id="ARBA00023015"/>
    </source>
</evidence>
<organism evidence="6 7">
    <name type="scientific">Alloacidobacterium dinghuense</name>
    <dbReference type="NCBI Taxonomy" id="2763107"/>
    <lineage>
        <taxon>Bacteria</taxon>
        <taxon>Pseudomonadati</taxon>
        <taxon>Acidobacteriota</taxon>
        <taxon>Terriglobia</taxon>
        <taxon>Terriglobales</taxon>
        <taxon>Acidobacteriaceae</taxon>
        <taxon>Alloacidobacterium</taxon>
    </lineage>
</organism>
<gene>
    <name evidence="6" type="ORF">H7849_10090</name>
</gene>
<sequence length="272" mass="29938">MHVRRAAERLHIAQPALTQNIQQLESELGVELFHRESRHLRLTEAGQIFLAEAEQSLRQFDHAQKSAQRAARGEVGKIVLGFQSTAGLSVVPNLLQNFRTEFPEVEVTLIESGSTAQKRALRSGEIDIGLVYALPDAGFAYRELEPESLVIALPEDHPLAAKDSVAIAELPQEAFILSSNSAAEVLRHAVMTECADAGFQPKRVQEITTVQTALGLVSARFGISILPASVQVLLRRGVILRPIRDSRIQVGLTFLWMKDNRSPVLANLVKCL</sequence>
<proteinExistence type="inferred from homology"/>
<evidence type="ECO:0000313" key="7">
    <source>
        <dbReference type="Proteomes" id="UP000515312"/>
    </source>
</evidence>
<dbReference type="PANTHER" id="PTHR30346:SF0">
    <property type="entry name" value="HCA OPERON TRANSCRIPTIONAL ACTIVATOR HCAR"/>
    <property type="match status" value="1"/>
</dbReference>
<dbReference type="Pfam" id="PF03466">
    <property type="entry name" value="LysR_substrate"/>
    <property type="match status" value="1"/>
</dbReference>
<evidence type="ECO:0000256" key="1">
    <source>
        <dbReference type="ARBA" id="ARBA00009437"/>
    </source>
</evidence>
<dbReference type="EMBL" id="CP060394">
    <property type="protein sequence ID" value="QNI34207.1"/>
    <property type="molecule type" value="Genomic_DNA"/>
</dbReference>
<keyword evidence="7" id="KW-1185">Reference proteome</keyword>
<dbReference type="Proteomes" id="UP000515312">
    <property type="component" value="Chromosome"/>
</dbReference>
<dbReference type="GO" id="GO:0003677">
    <property type="term" value="F:DNA binding"/>
    <property type="evidence" value="ECO:0007669"/>
    <property type="project" value="UniProtKB-KW"/>
</dbReference>
<keyword evidence="4" id="KW-0804">Transcription</keyword>
<dbReference type="CDD" id="cd08414">
    <property type="entry name" value="PBP2_LTTR_aromatics_like"/>
    <property type="match status" value="1"/>
</dbReference>
<evidence type="ECO:0000313" key="6">
    <source>
        <dbReference type="EMBL" id="QNI34207.1"/>
    </source>
</evidence>
<dbReference type="Pfam" id="PF00126">
    <property type="entry name" value="HTH_1"/>
    <property type="match status" value="1"/>
</dbReference>
<dbReference type="GO" id="GO:0032993">
    <property type="term" value="C:protein-DNA complex"/>
    <property type="evidence" value="ECO:0007669"/>
    <property type="project" value="TreeGrafter"/>
</dbReference>
<feature type="domain" description="HTH lysR-type" evidence="5">
    <location>
        <begin position="1"/>
        <end position="43"/>
    </location>
</feature>
<dbReference type="SUPFAM" id="SSF53850">
    <property type="entry name" value="Periplasmic binding protein-like II"/>
    <property type="match status" value="1"/>
</dbReference>
<comment type="similarity">
    <text evidence="1">Belongs to the LysR transcriptional regulatory family.</text>
</comment>
<dbReference type="PROSITE" id="PS50931">
    <property type="entry name" value="HTH_LYSR"/>
    <property type="match status" value="1"/>
</dbReference>
<evidence type="ECO:0000259" key="5">
    <source>
        <dbReference type="PROSITE" id="PS50931"/>
    </source>
</evidence>
<protein>
    <submittedName>
        <fullName evidence="6">LysR family transcriptional regulator</fullName>
    </submittedName>
</protein>